<protein>
    <submittedName>
        <fullName evidence="2">Uncharacterized protein</fullName>
    </submittedName>
</protein>
<name>A0ABV8DCL3_9BURK</name>
<dbReference type="EMBL" id="JBHSAJ010000048">
    <property type="protein sequence ID" value="MFC3936047.1"/>
    <property type="molecule type" value="Genomic_DNA"/>
</dbReference>
<organism evidence="2 3">
    <name type="scientific">Acidovorax facilis</name>
    <dbReference type="NCBI Taxonomy" id="12917"/>
    <lineage>
        <taxon>Bacteria</taxon>
        <taxon>Pseudomonadati</taxon>
        <taxon>Pseudomonadota</taxon>
        <taxon>Betaproteobacteria</taxon>
        <taxon>Burkholderiales</taxon>
        <taxon>Comamonadaceae</taxon>
        <taxon>Acidovorax</taxon>
    </lineage>
</organism>
<feature type="chain" id="PRO_5047224627" evidence="1">
    <location>
        <begin position="22"/>
        <end position="323"/>
    </location>
</feature>
<accession>A0ABV8DCL3</accession>
<dbReference type="Proteomes" id="UP001595693">
    <property type="component" value="Unassembled WGS sequence"/>
</dbReference>
<evidence type="ECO:0000256" key="1">
    <source>
        <dbReference type="SAM" id="SignalP"/>
    </source>
</evidence>
<sequence>MKKFAMAAVAAAALSAGVAQAYTVGTYSNGFVVPNVVHNGDADTTAVGIVNQTGNTVPVFWTFFDANSNHVTDGCFPMTNKDFEPFVWSQQSGNGLSGVRGYLVFAVGANTANTSAATACNVAAATAGAAANGQIGASAFQVTTGTQDVAYVPVIDGPLNLVSGSDLTILGPNSLLSVGGARAVGATASALIPPQTPNPSFSMRYAIDNTANAGLETRIVVWSTGDQRGTHTVNMYDAAQNRKSVNFALAEAELSFFNPETIPGRPANFGDGFIEWAPMSAEPADYPGTSGQSLFFLGGSVFTYSVINMPAFGAIQSILGTHN</sequence>
<evidence type="ECO:0000313" key="2">
    <source>
        <dbReference type="EMBL" id="MFC3936047.1"/>
    </source>
</evidence>
<feature type="signal peptide" evidence="1">
    <location>
        <begin position="1"/>
        <end position="21"/>
    </location>
</feature>
<reference evidence="3" key="1">
    <citation type="journal article" date="2019" name="Int. J. Syst. Evol. Microbiol.">
        <title>The Global Catalogue of Microorganisms (GCM) 10K type strain sequencing project: providing services to taxonomists for standard genome sequencing and annotation.</title>
        <authorList>
            <consortium name="The Broad Institute Genomics Platform"/>
            <consortium name="The Broad Institute Genome Sequencing Center for Infectious Disease"/>
            <person name="Wu L."/>
            <person name="Ma J."/>
        </authorList>
    </citation>
    <scope>NUCLEOTIDE SEQUENCE [LARGE SCALE GENOMIC DNA]</scope>
    <source>
        <strain evidence="3">CCUG 2113</strain>
    </source>
</reference>
<dbReference type="RefSeq" id="WP_055396804.1">
    <property type="nucleotide sequence ID" value="NZ_JAMXAX010000016.1"/>
</dbReference>
<evidence type="ECO:0000313" key="3">
    <source>
        <dbReference type="Proteomes" id="UP001595693"/>
    </source>
</evidence>
<keyword evidence="1" id="KW-0732">Signal</keyword>
<comment type="caution">
    <text evidence="2">The sequence shown here is derived from an EMBL/GenBank/DDBJ whole genome shotgun (WGS) entry which is preliminary data.</text>
</comment>
<gene>
    <name evidence="2" type="ORF">ACFOW3_15655</name>
</gene>
<keyword evidence="3" id="KW-1185">Reference proteome</keyword>
<proteinExistence type="predicted"/>